<proteinExistence type="predicted"/>
<evidence type="ECO:0000313" key="2">
    <source>
        <dbReference type="Proteomes" id="UP001239445"/>
    </source>
</evidence>
<accession>A0AAJ0B2F7</accession>
<protein>
    <submittedName>
        <fullName evidence="1">Uncharacterized protein</fullName>
    </submittedName>
</protein>
<evidence type="ECO:0000313" key="1">
    <source>
        <dbReference type="EMBL" id="KAK1750391.1"/>
    </source>
</evidence>
<sequence length="166" mass="19320">MAWVKEILRRPGKEPIHFFSDNFNPGYVNARDNIYDADDDMDMEAIIRDDLTDEQKQIFRTLEAQQEKSWWKWWLLCPQAQRLMKHTRGNLDEYTSAIMKANRMFIINRGTSTLVLLPNGQVVFPSTGMPTTEIHTAVLGFVKDVERIIQETDHLLNKYSENGDDG</sequence>
<gene>
    <name evidence="1" type="ORF">QBC47DRAFT_438707</name>
</gene>
<keyword evidence="2" id="KW-1185">Reference proteome</keyword>
<comment type="caution">
    <text evidence="1">The sequence shown here is derived from an EMBL/GenBank/DDBJ whole genome shotgun (WGS) entry which is preliminary data.</text>
</comment>
<dbReference type="AlphaFoldDB" id="A0AAJ0B2F7"/>
<name>A0AAJ0B2F7_9PEZI</name>
<dbReference type="Proteomes" id="UP001239445">
    <property type="component" value="Unassembled WGS sequence"/>
</dbReference>
<reference evidence="1" key="1">
    <citation type="submission" date="2023-06" db="EMBL/GenBank/DDBJ databases">
        <title>Genome-scale phylogeny and comparative genomics of the fungal order Sordariales.</title>
        <authorList>
            <consortium name="Lawrence Berkeley National Laboratory"/>
            <person name="Hensen N."/>
            <person name="Bonometti L."/>
            <person name="Westerberg I."/>
            <person name="Brannstrom I.O."/>
            <person name="Guillou S."/>
            <person name="Cros-Aarteil S."/>
            <person name="Calhoun S."/>
            <person name="Haridas S."/>
            <person name="Kuo A."/>
            <person name="Mondo S."/>
            <person name="Pangilinan J."/>
            <person name="Riley R."/>
            <person name="Labutti K."/>
            <person name="Andreopoulos B."/>
            <person name="Lipzen A."/>
            <person name="Chen C."/>
            <person name="Yanf M."/>
            <person name="Daum C."/>
            <person name="Ng V."/>
            <person name="Clum A."/>
            <person name="Steindorff A."/>
            <person name="Ohm R."/>
            <person name="Martin F."/>
            <person name="Silar P."/>
            <person name="Natvig D."/>
            <person name="Lalanne C."/>
            <person name="Gautier V."/>
            <person name="Ament-Velasquez S.L."/>
            <person name="Kruys A."/>
            <person name="Hutchinson M.I."/>
            <person name="Powell A.J."/>
            <person name="Barry K."/>
            <person name="Miller A.N."/>
            <person name="Grigoriev I.V."/>
            <person name="Debuchy R."/>
            <person name="Gladieux P."/>
            <person name="Thoren M.H."/>
            <person name="Johannesson H."/>
        </authorList>
    </citation>
    <scope>NUCLEOTIDE SEQUENCE</scope>
    <source>
        <strain evidence="1">PSN4</strain>
    </source>
</reference>
<dbReference type="EMBL" id="MU839847">
    <property type="protein sequence ID" value="KAK1750391.1"/>
    <property type="molecule type" value="Genomic_DNA"/>
</dbReference>
<organism evidence="1 2">
    <name type="scientific">Echria macrotheca</name>
    <dbReference type="NCBI Taxonomy" id="438768"/>
    <lineage>
        <taxon>Eukaryota</taxon>
        <taxon>Fungi</taxon>
        <taxon>Dikarya</taxon>
        <taxon>Ascomycota</taxon>
        <taxon>Pezizomycotina</taxon>
        <taxon>Sordariomycetes</taxon>
        <taxon>Sordariomycetidae</taxon>
        <taxon>Sordariales</taxon>
        <taxon>Schizotheciaceae</taxon>
        <taxon>Echria</taxon>
    </lineage>
</organism>